<dbReference type="HOGENOM" id="CLU_980162_0_0_1"/>
<dbReference type="EMBL" id="KE504177">
    <property type="protein sequence ID" value="EPS97356.1"/>
    <property type="molecule type" value="Genomic_DNA"/>
</dbReference>
<gene>
    <name evidence="2" type="ORF">FOMPIDRAFT_1052570</name>
</gene>
<reference evidence="2 3" key="1">
    <citation type="journal article" date="2012" name="Science">
        <title>The Paleozoic origin of enzymatic lignin decomposition reconstructed from 31 fungal genomes.</title>
        <authorList>
            <person name="Floudas D."/>
            <person name="Binder M."/>
            <person name="Riley R."/>
            <person name="Barry K."/>
            <person name="Blanchette R.A."/>
            <person name="Henrissat B."/>
            <person name="Martinez A.T."/>
            <person name="Otillar R."/>
            <person name="Spatafora J.W."/>
            <person name="Yadav J.S."/>
            <person name="Aerts A."/>
            <person name="Benoit I."/>
            <person name="Boyd A."/>
            <person name="Carlson A."/>
            <person name="Copeland A."/>
            <person name="Coutinho P.M."/>
            <person name="de Vries R.P."/>
            <person name="Ferreira P."/>
            <person name="Findley K."/>
            <person name="Foster B."/>
            <person name="Gaskell J."/>
            <person name="Glotzer D."/>
            <person name="Gorecki P."/>
            <person name="Heitman J."/>
            <person name="Hesse C."/>
            <person name="Hori C."/>
            <person name="Igarashi K."/>
            <person name="Jurgens J.A."/>
            <person name="Kallen N."/>
            <person name="Kersten P."/>
            <person name="Kohler A."/>
            <person name="Kuees U."/>
            <person name="Kumar T.K.A."/>
            <person name="Kuo A."/>
            <person name="LaButti K."/>
            <person name="Larrondo L.F."/>
            <person name="Lindquist E."/>
            <person name="Ling A."/>
            <person name="Lombard V."/>
            <person name="Lucas S."/>
            <person name="Lundell T."/>
            <person name="Martin R."/>
            <person name="McLaughlin D.J."/>
            <person name="Morgenstern I."/>
            <person name="Morin E."/>
            <person name="Murat C."/>
            <person name="Nagy L.G."/>
            <person name="Nolan M."/>
            <person name="Ohm R.A."/>
            <person name="Patyshakuliyeva A."/>
            <person name="Rokas A."/>
            <person name="Ruiz-Duenas F.J."/>
            <person name="Sabat G."/>
            <person name="Salamov A."/>
            <person name="Samejima M."/>
            <person name="Schmutz J."/>
            <person name="Slot J.C."/>
            <person name="St John F."/>
            <person name="Stenlid J."/>
            <person name="Sun H."/>
            <person name="Sun S."/>
            <person name="Syed K."/>
            <person name="Tsang A."/>
            <person name="Wiebenga A."/>
            <person name="Young D."/>
            <person name="Pisabarro A."/>
            <person name="Eastwood D.C."/>
            <person name="Martin F."/>
            <person name="Cullen D."/>
            <person name="Grigoriev I.V."/>
            <person name="Hibbett D.S."/>
        </authorList>
    </citation>
    <scope>NUCLEOTIDE SEQUENCE</scope>
    <source>
        <strain evidence="3">FP-58527</strain>
    </source>
</reference>
<feature type="compositionally biased region" description="Acidic residues" evidence="1">
    <location>
        <begin position="278"/>
        <end position="298"/>
    </location>
</feature>
<protein>
    <submittedName>
        <fullName evidence="2">Uncharacterized protein</fullName>
    </submittedName>
</protein>
<evidence type="ECO:0000313" key="2">
    <source>
        <dbReference type="EMBL" id="EPS97356.1"/>
    </source>
</evidence>
<feature type="region of interest" description="Disordered" evidence="1">
    <location>
        <begin position="138"/>
        <end position="175"/>
    </location>
</feature>
<name>S8DW36_FOMSC</name>
<proteinExistence type="predicted"/>
<feature type="region of interest" description="Disordered" evidence="1">
    <location>
        <begin position="273"/>
        <end position="298"/>
    </location>
</feature>
<accession>S8DW36</accession>
<dbReference type="Proteomes" id="UP000015241">
    <property type="component" value="Unassembled WGS sequence"/>
</dbReference>
<evidence type="ECO:0000256" key="1">
    <source>
        <dbReference type="SAM" id="MobiDB-lite"/>
    </source>
</evidence>
<feature type="compositionally biased region" description="Basic and acidic residues" evidence="1">
    <location>
        <begin position="155"/>
        <end position="164"/>
    </location>
</feature>
<dbReference type="AlphaFoldDB" id="S8DW36"/>
<dbReference type="InParanoid" id="S8DW36"/>
<feature type="region of interest" description="Disordered" evidence="1">
    <location>
        <begin position="30"/>
        <end position="54"/>
    </location>
</feature>
<keyword evidence="3" id="KW-1185">Reference proteome</keyword>
<evidence type="ECO:0000313" key="3">
    <source>
        <dbReference type="Proteomes" id="UP000015241"/>
    </source>
</evidence>
<sequence length="298" mass="33829">MSVIDTPNPEILELECKLAAVRAKAEADRVAAEERKRKVEEVEQRRKAEEAEAQRVAEERVRLVEEQQRASEAANAARAKAAGKVQAKAGPSEVMYTRAEIACVQCTRKGLECFRPSTGLKKVCRKCASEKTQCDWPGKPVKKRRMNTGTKAGKKTAEEVHDSDVYDEPEMGPSKKRKWATKQGEELAEAVLAPLLGTGARWSTRLEEEMSDHKLILCLLTEVQQLRVNLLKEQVSWKMLELKLERVIHSTKAQHEVRDVVIKDYMEKVAEELRETETEWEGSESESESELEELEELE</sequence>
<organism evidence="2 3">
    <name type="scientific">Fomitopsis schrenkii</name>
    <name type="common">Brown rot fungus</name>
    <dbReference type="NCBI Taxonomy" id="2126942"/>
    <lineage>
        <taxon>Eukaryota</taxon>
        <taxon>Fungi</taxon>
        <taxon>Dikarya</taxon>
        <taxon>Basidiomycota</taxon>
        <taxon>Agaricomycotina</taxon>
        <taxon>Agaricomycetes</taxon>
        <taxon>Polyporales</taxon>
        <taxon>Fomitopsis</taxon>
    </lineage>
</organism>